<sequence length="58" mass="6488">MSEEPNETLEANEADAAEQRSGVLEDDEQGEEPTRDDVDPADAAEQHRSVPLDEDDYR</sequence>
<organism evidence="2 3">
    <name type="scientific">Streptantibioticus parmotrematis</name>
    <dbReference type="NCBI Taxonomy" id="2873249"/>
    <lineage>
        <taxon>Bacteria</taxon>
        <taxon>Bacillati</taxon>
        <taxon>Actinomycetota</taxon>
        <taxon>Actinomycetes</taxon>
        <taxon>Kitasatosporales</taxon>
        <taxon>Streptomycetaceae</taxon>
        <taxon>Streptantibioticus</taxon>
    </lineage>
</organism>
<evidence type="ECO:0008006" key="4">
    <source>
        <dbReference type="Google" id="ProtNLM"/>
    </source>
</evidence>
<dbReference type="Proteomes" id="UP001198565">
    <property type="component" value="Unassembled WGS sequence"/>
</dbReference>
<proteinExistence type="predicted"/>
<accession>A0ABS7QM27</accession>
<evidence type="ECO:0000313" key="2">
    <source>
        <dbReference type="EMBL" id="MBY8884200.1"/>
    </source>
</evidence>
<reference evidence="2 3" key="1">
    <citation type="submission" date="2021-08" db="EMBL/GenBank/DDBJ databases">
        <title>Streptomyces sp. PTM05 isolated from lichen.</title>
        <authorList>
            <person name="Somphong A."/>
            <person name="Phongsopitanun W."/>
            <person name="Tanasupawat S."/>
        </authorList>
    </citation>
    <scope>NUCLEOTIDE SEQUENCE [LARGE SCALE GENOMIC DNA]</scope>
    <source>
        <strain evidence="2 3">Ptm05</strain>
    </source>
</reference>
<protein>
    <recommendedName>
        <fullName evidence="4">Nucleotide exchange factor GrpE</fullName>
    </recommendedName>
</protein>
<gene>
    <name evidence="2" type="ORF">K7472_04985</name>
</gene>
<dbReference type="RefSeq" id="WP_222974249.1">
    <property type="nucleotide sequence ID" value="NZ_JAINVZ010000002.1"/>
</dbReference>
<dbReference type="EMBL" id="JAINVZ010000002">
    <property type="protein sequence ID" value="MBY8884200.1"/>
    <property type="molecule type" value="Genomic_DNA"/>
</dbReference>
<evidence type="ECO:0000256" key="1">
    <source>
        <dbReference type="SAM" id="MobiDB-lite"/>
    </source>
</evidence>
<keyword evidence="3" id="KW-1185">Reference proteome</keyword>
<name>A0ABS7QM27_9ACTN</name>
<evidence type="ECO:0000313" key="3">
    <source>
        <dbReference type="Proteomes" id="UP001198565"/>
    </source>
</evidence>
<feature type="region of interest" description="Disordered" evidence="1">
    <location>
        <begin position="1"/>
        <end position="58"/>
    </location>
</feature>
<feature type="compositionally biased region" description="Basic and acidic residues" evidence="1">
    <location>
        <begin position="32"/>
        <end position="51"/>
    </location>
</feature>
<feature type="compositionally biased region" description="Acidic residues" evidence="1">
    <location>
        <begin position="1"/>
        <end position="16"/>
    </location>
</feature>
<comment type="caution">
    <text evidence="2">The sequence shown here is derived from an EMBL/GenBank/DDBJ whole genome shotgun (WGS) entry which is preliminary data.</text>
</comment>